<protein>
    <submittedName>
        <fullName evidence="2">Type II toxin-antitoxin system Phd/YefM family antitoxin</fullName>
    </submittedName>
</protein>
<accession>A0ABW1ZD08</accession>
<reference evidence="3" key="1">
    <citation type="journal article" date="2019" name="Int. J. Syst. Evol. Microbiol.">
        <title>The Global Catalogue of Microorganisms (GCM) 10K type strain sequencing project: providing services to taxonomists for standard genome sequencing and annotation.</title>
        <authorList>
            <consortium name="The Broad Institute Genomics Platform"/>
            <consortium name="The Broad Institute Genome Sequencing Center for Infectious Disease"/>
            <person name="Wu L."/>
            <person name="Ma J."/>
        </authorList>
    </citation>
    <scope>NUCLEOTIDE SEQUENCE [LARGE SCALE GENOMIC DNA]</scope>
    <source>
        <strain evidence="3">CGMCC 1.16026</strain>
    </source>
</reference>
<name>A0ABW1ZD08_9BACT</name>
<organism evidence="2 3">
    <name type="scientific">Granulicella cerasi</name>
    <dbReference type="NCBI Taxonomy" id="741063"/>
    <lineage>
        <taxon>Bacteria</taxon>
        <taxon>Pseudomonadati</taxon>
        <taxon>Acidobacteriota</taxon>
        <taxon>Terriglobia</taxon>
        <taxon>Terriglobales</taxon>
        <taxon>Acidobacteriaceae</taxon>
        <taxon>Granulicella</taxon>
    </lineage>
</organism>
<dbReference type="InterPro" id="IPR036165">
    <property type="entry name" value="YefM-like_sf"/>
</dbReference>
<comment type="similarity">
    <text evidence="1">Belongs to the phD/YefM antitoxin family.</text>
</comment>
<evidence type="ECO:0000313" key="3">
    <source>
        <dbReference type="Proteomes" id="UP001596391"/>
    </source>
</evidence>
<dbReference type="Proteomes" id="UP001596391">
    <property type="component" value="Unassembled WGS sequence"/>
</dbReference>
<dbReference type="RefSeq" id="WP_263371051.1">
    <property type="nucleotide sequence ID" value="NZ_JAGSYD010000002.1"/>
</dbReference>
<keyword evidence="3" id="KW-1185">Reference proteome</keyword>
<dbReference type="EMBL" id="JBHSWI010000001">
    <property type="protein sequence ID" value="MFC6647014.1"/>
    <property type="molecule type" value="Genomic_DNA"/>
</dbReference>
<gene>
    <name evidence="2" type="ORF">ACFQBQ_15805</name>
</gene>
<dbReference type="SUPFAM" id="SSF143120">
    <property type="entry name" value="YefM-like"/>
    <property type="match status" value="1"/>
</dbReference>
<evidence type="ECO:0000313" key="2">
    <source>
        <dbReference type="EMBL" id="MFC6647014.1"/>
    </source>
</evidence>
<evidence type="ECO:0000256" key="1">
    <source>
        <dbReference type="ARBA" id="ARBA00009981"/>
    </source>
</evidence>
<proteinExistence type="inferred from homology"/>
<comment type="caution">
    <text evidence="2">The sequence shown here is derived from an EMBL/GenBank/DDBJ whole genome shotgun (WGS) entry which is preliminary data.</text>
</comment>
<sequence>MANISIALEDIRPLTDFTRNTKAHITRLHKTKSPLVLTVNGSASVVVQDAETFQAQQDRLELLEEERRFVAAVNEGLTAVREGRTRPVREAFDEMEKKLGIRR</sequence>